<dbReference type="CDD" id="cd02020">
    <property type="entry name" value="CMPK"/>
    <property type="match status" value="1"/>
</dbReference>
<evidence type="ECO:0000256" key="4">
    <source>
        <dbReference type="ARBA" id="ARBA00022777"/>
    </source>
</evidence>
<keyword evidence="8" id="KW-0963">Cytoplasm</keyword>
<dbReference type="InterPro" id="IPR003136">
    <property type="entry name" value="Cytidylate_kin"/>
</dbReference>
<dbReference type="HAMAP" id="MF_00238">
    <property type="entry name" value="Cytidyl_kinase_type1"/>
    <property type="match status" value="1"/>
</dbReference>
<dbReference type="Gene3D" id="3.40.50.300">
    <property type="entry name" value="P-loop containing nucleotide triphosphate hydrolases"/>
    <property type="match status" value="1"/>
</dbReference>
<dbReference type="EC" id="2.7.4.25" evidence="8"/>
<dbReference type="SUPFAM" id="SSF52540">
    <property type="entry name" value="P-loop containing nucleoside triphosphate hydrolases"/>
    <property type="match status" value="1"/>
</dbReference>
<dbReference type="GO" id="GO:0015949">
    <property type="term" value="P:nucleobase-containing small molecule interconversion"/>
    <property type="evidence" value="ECO:0007669"/>
    <property type="project" value="TreeGrafter"/>
</dbReference>
<protein>
    <recommendedName>
        <fullName evidence="8">Cytidylate kinase</fullName>
        <shortName evidence="8">CK</shortName>
        <ecNumber evidence="8">2.7.4.25</ecNumber>
    </recommendedName>
    <alternativeName>
        <fullName evidence="8">Cytidine monophosphate kinase</fullName>
        <shortName evidence="8">CMP kinase</shortName>
    </alternativeName>
</protein>
<comment type="catalytic activity">
    <reaction evidence="6 8">
        <text>dCMP + ATP = dCDP + ADP</text>
        <dbReference type="Rhea" id="RHEA:25094"/>
        <dbReference type="ChEBI" id="CHEBI:30616"/>
        <dbReference type="ChEBI" id="CHEBI:57566"/>
        <dbReference type="ChEBI" id="CHEBI:58593"/>
        <dbReference type="ChEBI" id="CHEBI:456216"/>
        <dbReference type="EC" id="2.7.4.25"/>
    </reaction>
</comment>
<keyword evidence="5 8" id="KW-0067">ATP-binding</keyword>
<keyword evidence="4 8" id="KW-0418">Kinase</keyword>
<feature type="binding site" evidence="8">
    <location>
        <begin position="7"/>
        <end position="15"/>
    </location>
    <ligand>
        <name>ATP</name>
        <dbReference type="ChEBI" id="CHEBI:30616"/>
    </ligand>
</feature>
<gene>
    <name evidence="8" type="primary">cmk</name>
    <name evidence="10" type="ORF">ENS64_15305</name>
</gene>
<evidence type="ECO:0000259" key="9">
    <source>
        <dbReference type="Pfam" id="PF02224"/>
    </source>
</evidence>
<organism evidence="10">
    <name type="scientific">Schlesneria paludicola</name>
    <dbReference type="NCBI Taxonomy" id="360056"/>
    <lineage>
        <taxon>Bacteria</taxon>
        <taxon>Pseudomonadati</taxon>
        <taxon>Planctomycetota</taxon>
        <taxon>Planctomycetia</taxon>
        <taxon>Planctomycetales</taxon>
        <taxon>Planctomycetaceae</taxon>
        <taxon>Schlesneria</taxon>
    </lineage>
</organism>
<dbReference type="InterPro" id="IPR011994">
    <property type="entry name" value="Cytidylate_kinase_dom"/>
</dbReference>
<name>A0A7C4QX56_9PLAN</name>
<evidence type="ECO:0000313" key="10">
    <source>
        <dbReference type="EMBL" id="HGT40610.1"/>
    </source>
</evidence>
<evidence type="ECO:0000256" key="2">
    <source>
        <dbReference type="ARBA" id="ARBA00022679"/>
    </source>
</evidence>
<dbReference type="GO" id="GO:0006220">
    <property type="term" value="P:pyrimidine nucleotide metabolic process"/>
    <property type="evidence" value="ECO:0007669"/>
    <property type="project" value="UniProtKB-UniRule"/>
</dbReference>
<dbReference type="InterPro" id="IPR027417">
    <property type="entry name" value="P-loop_NTPase"/>
</dbReference>
<dbReference type="GO" id="GO:0036431">
    <property type="term" value="F:dCMP kinase activity"/>
    <property type="evidence" value="ECO:0007669"/>
    <property type="project" value="InterPro"/>
</dbReference>
<evidence type="ECO:0000256" key="5">
    <source>
        <dbReference type="ARBA" id="ARBA00022840"/>
    </source>
</evidence>
<sequence length="225" mass="24636">MIVTIDGPAGTGKSTVARRLAERLGFEFLNTGAMYRAVALACLERNVSLADSCRVAAVAESLTIEFRQNRLWLDGRDVSDALRGQAVTDAASLVAAIPEVRSQLATLQRRAGEGVDLVTEGRDQGTVVFPDAECKFFLTASPWERARRRQRELAEQGQIVPLEEILADQQLRDQRDETRTCGPLKPAPDALIIDSSDVSAEEVLAQMEAVVRTRRGERQNSGASR</sequence>
<evidence type="ECO:0000256" key="6">
    <source>
        <dbReference type="ARBA" id="ARBA00047615"/>
    </source>
</evidence>
<dbReference type="NCBIfam" id="TIGR00017">
    <property type="entry name" value="cmk"/>
    <property type="match status" value="1"/>
</dbReference>
<dbReference type="AlphaFoldDB" id="A0A7C4QX56"/>
<dbReference type="GO" id="GO:0005524">
    <property type="term" value="F:ATP binding"/>
    <property type="evidence" value="ECO:0007669"/>
    <property type="project" value="UniProtKB-UniRule"/>
</dbReference>
<dbReference type="GO" id="GO:0005829">
    <property type="term" value="C:cytosol"/>
    <property type="evidence" value="ECO:0007669"/>
    <property type="project" value="TreeGrafter"/>
</dbReference>
<evidence type="ECO:0000256" key="3">
    <source>
        <dbReference type="ARBA" id="ARBA00022741"/>
    </source>
</evidence>
<evidence type="ECO:0000256" key="8">
    <source>
        <dbReference type="HAMAP-Rule" id="MF_00238"/>
    </source>
</evidence>
<evidence type="ECO:0000256" key="1">
    <source>
        <dbReference type="ARBA" id="ARBA00009427"/>
    </source>
</evidence>
<dbReference type="Pfam" id="PF02224">
    <property type="entry name" value="Cytidylate_kin"/>
    <property type="match status" value="1"/>
</dbReference>
<dbReference type="EMBL" id="DSVQ01000018">
    <property type="protein sequence ID" value="HGT40610.1"/>
    <property type="molecule type" value="Genomic_DNA"/>
</dbReference>
<feature type="domain" description="Cytidylate kinase" evidence="9">
    <location>
        <begin position="3"/>
        <end position="210"/>
    </location>
</feature>
<comment type="similarity">
    <text evidence="1 8">Belongs to the cytidylate kinase family. Type 1 subfamily.</text>
</comment>
<comment type="catalytic activity">
    <reaction evidence="7 8">
        <text>CMP + ATP = CDP + ADP</text>
        <dbReference type="Rhea" id="RHEA:11600"/>
        <dbReference type="ChEBI" id="CHEBI:30616"/>
        <dbReference type="ChEBI" id="CHEBI:58069"/>
        <dbReference type="ChEBI" id="CHEBI:60377"/>
        <dbReference type="ChEBI" id="CHEBI:456216"/>
        <dbReference type="EC" id="2.7.4.25"/>
    </reaction>
</comment>
<reference evidence="10" key="1">
    <citation type="journal article" date="2020" name="mSystems">
        <title>Genome- and Community-Level Interaction Insights into Carbon Utilization and Element Cycling Functions of Hydrothermarchaeota in Hydrothermal Sediment.</title>
        <authorList>
            <person name="Zhou Z."/>
            <person name="Liu Y."/>
            <person name="Xu W."/>
            <person name="Pan J."/>
            <person name="Luo Z.H."/>
            <person name="Li M."/>
        </authorList>
    </citation>
    <scope>NUCLEOTIDE SEQUENCE [LARGE SCALE GENOMIC DNA]</scope>
    <source>
        <strain evidence="10">SpSt-508</strain>
    </source>
</reference>
<dbReference type="PANTHER" id="PTHR21299">
    <property type="entry name" value="CYTIDYLATE KINASE/PANTOATE-BETA-ALANINE LIGASE"/>
    <property type="match status" value="1"/>
</dbReference>
<dbReference type="PANTHER" id="PTHR21299:SF2">
    <property type="entry name" value="CYTIDYLATE KINASE"/>
    <property type="match status" value="1"/>
</dbReference>
<accession>A0A7C4QX56</accession>
<evidence type="ECO:0000256" key="7">
    <source>
        <dbReference type="ARBA" id="ARBA00048478"/>
    </source>
</evidence>
<keyword evidence="3 8" id="KW-0547">Nucleotide-binding</keyword>
<comment type="subcellular location">
    <subcellularLocation>
        <location evidence="8">Cytoplasm</location>
    </subcellularLocation>
</comment>
<keyword evidence="2 8" id="KW-0808">Transferase</keyword>
<proteinExistence type="inferred from homology"/>
<comment type="caution">
    <text evidence="10">The sequence shown here is derived from an EMBL/GenBank/DDBJ whole genome shotgun (WGS) entry which is preliminary data.</text>
</comment>